<name>A0A1G2DHP6_9BACT</name>
<sequence length="313" mass="34488">MESIFVLIIPLLWLTIGYMFIARPDIPLRWQTWSQKLIGAQWIPGPRTYTITKVVGWVFVSFGLLALFTATLFFFGGGERWSNSAETNTRSPDLIYEKNSGGLCATPEGEGGCFTRVRLSLSGKLSTEEEYQVYGGEIKVSPTVSEQQLSPEQIEKILSEIKKSDVFNKECPAGETFDYSASYYLHADGIEKEIEFPGCEEELDNIDTLISAFQIEQSVTRDAKADLSSPPETETACLKAGGIWAQTSFDPKKYCNLPTGDSGTVCTDRSQCQGACVGEHSSGDTSGKCSERRWVNCVNQIVNGRSQGLLCAD</sequence>
<gene>
    <name evidence="2" type="ORF">A3C93_00860</name>
</gene>
<evidence type="ECO:0000313" key="3">
    <source>
        <dbReference type="Proteomes" id="UP000178636"/>
    </source>
</evidence>
<reference evidence="2 3" key="1">
    <citation type="journal article" date="2016" name="Nat. Commun.">
        <title>Thousands of microbial genomes shed light on interconnected biogeochemical processes in an aquifer system.</title>
        <authorList>
            <person name="Anantharaman K."/>
            <person name="Brown C.T."/>
            <person name="Hug L.A."/>
            <person name="Sharon I."/>
            <person name="Castelle C.J."/>
            <person name="Probst A.J."/>
            <person name="Thomas B.C."/>
            <person name="Singh A."/>
            <person name="Wilkins M.J."/>
            <person name="Karaoz U."/>
            <person name="Brodie E.L."/>
            <person name="Williams K.H."/>
            <person name="Hubbard S.S."/>
            <person name="Banfield J.F."/>
        </authorList>
    </citation>
    <scope>NUCLEOTIDE SEQUENCE [LARGE SCALE GENOMIC DNA]</scope>
</reference>
<dbReference type="EMBL" id="MHLO01000007">
    <property type="protein sequence ID" value="OGZ13187.1"/>
    <property type="molecule type" value="Genomic_DNA"/>
</dbReference>
<dbReference type="STRING" id="1798664.A3C93_00860"/>
<comment type="caution">
    <text evidence="2">The sequence shown here is derived from an EMBL/GenBank/DDBJ whole genome shotgun (WGS) entry which is preliminary data.</text>
</comment>
<keyword evidence="1" id="KW-0812">Transmembrane</keyword>
<keyword evidence="1" id="KW-1133">Transmembrane helix</keyword>
<evidence type="ECO:0000313" key="2">
    <source>
        <dbReference type="EMBL" id="OGZ13187.1"/>
    </source>
</evidence>
<proteinExistence type="predicted"/>
<evidence type="ECO:0000256" key="1">
    <source>
        <dbReference type="SAM" id="Phobius"/>
    </source>
</evidence>
<dbReference type="Proteomes" id="UP000178636">
    <property type="component" value="Unassembled WGS sequence"/>
</dbReference>
<organism evidence="2 3">
    <name type="scientific">Candidatus Lloydbacteria bacterium RIFCSPHIGHO2_02_FULL_54_17</name>
    <dbReference type="NCBI Taxonomy" id="1798664"/>
    <lineage>
        <taxon>Bacteria</taxon>
        <taxon>Candidatus Lloydiibacteriota</taxon>
    </lineage>
</organism>
<dbReference type="AlphaFoldDB" id="A0A1G2DHP6"/>
<keyword evidence="1" id="KW-0472">Membrane</keyword>
<feature type="transmembrane region" description="Helical" evidence="1">
    <location>
        <begin position="54"/>
        <end position="75"/>
    </location>
</feature>
<accession>A0A1G2DHP6</accession>
<protein>
    <submittedName>
        <fullName evidence="2">Uncharacterized protein</fullName>
    </submittedName>
</protein>